<evidence type="ECO:0000313" key="2">
    <source>
        <dbReference type="EMBL" id="KAG6666281.1"/>
    </source>
</evidence>
<feature type="transmembrane region" description="Helical" evidence="1">
    <location>
        <begin position="20"/>
        <end position="39"/>
    </location>
</feature>
<keyword evidence="1" id="KW-1133">Transmembrane helix</keyword>
<dbReference type="EMBL" id="CM031809">
    <property type="protein sequence ID" value="KAG6666281.1"/>
    <property type="molecule type" value="Genomic_DNA"/>
</dbReference>
<keyword evidence="1" id="KW-0472">Membrane</keyword>
<evidence type="ECO:0000256" key="1">
    <source>
        <dbReference type="SAM" id="Phobius"/>
    </source>
</evidence>
<dbReference type="AlphaFoldDB" id="A0A8T1RKB9"/>
<evidence type="ECO:0000313" key="3">
    <source>
        <dbReference type="Proteomes" id="UP000811609"/>
    </source>
</evidence>
<dbReference type="Proteomes" id="UP000811609">
    <property type="component" value="Chromosome 1"/>
</dbReference>
<accession>A0A8T1RKB9</accession>
<name>A0A8T1RKB9_CARIL</name>
<organism evidence="2 3">
    <name type="scientific">Carya illinoinensis</name>
    <name type="common">Pecan</name>
    <dbReference type="NCBI Taxonomy" id="32201"/>
    <lineage>
        <taxon>Eukaryota</taxon>
        <taxon>Viridiplantae</taxon>
        <taxon>Streptophyta</taxon>
        <taxon>Embryophyta</taxon>
        <taxon>Tracheophyta</taxon>
        <taxon>Spermatophyta</taxon>
        <taxon>Magnoliopsida</taxon>
        <taxon>eudicotyledons</taxon>
        <taxon>Gunneridae</taxon>
        <taxon>Pentapetalae</taxon>
        <taxon>rosids</taxon>
        <taxon>fabids</taxon>
        <taxon>Fagales</taxon>
        <taxon>Juglandaceae</taxon>
        <taxon>Carya</taxon>
    </lineage>
</organism>
<gene>
    <name evidence="2" type="ORF">CIPAW_01G020200</name>
</gene>
<proteinExistence type="predicted"/>
<reference evidence="2" key="1">
    <citation type="submission" date="2020-12" db="EMBL/GenBank/DDBJ databases">
        <title>WGS assembly of Carya illinoinensis cv. Pawnee.</title>
        <authorList>
            <person name="Platts A."/>
            <person name="Shu S."/>
            <person name="Wright S."/>
            <person name="Barry K."/>
            <person name="Edger P."/>
            <person name="Pires J.C."/>
            <person name="Schmutz J."/>
        </authorList>
    </citation>
    <scope>NUCLEOTIDE SEQUENCE</scope>
    <source>
        <tissue evidence="2">Leaf</tissue>
    </source>
</reference>
<sequence>MLISKWVAQLLFFRQAYAQLGIFLVLLASSVLVITWLKLRGPVLRSKMHEFVGEEKNDDP</sequence>
<keyword evidence="3" id="KW-1185">Reference proteome</keyword>
<keyword evidence="1" id="KW-0812">Transmembrane</keyword>
<comment type="caution">
    <text evidence="2">The sequence shown here is derived from an EMBL/GenBank/DDBJ whole genome shotgun (WGS) entry which is preliminary data.</text>
</comment>
<protein>
    <submittedName>
        <fullName evidence="2">Uncharacterized protein</fullName>
    </submittedName>
</protein>